<keyword evidence="2" id="KW-0808">Transferase</keyword>
<proteinExistence type="inferred from homology"/>
<reference evidence="5 6" key="1">
    <citation type="submission" date="2024-03" db="EMBL/GenBank/DDBJ databases">
        <title>Aureococcus anophagefferens CCMP1851 and Kratosvirus quantuckense: Draft genome of a second virus-susceptible host strain in the model system.</title>
        <authorList>
            <person name="Chase E."/>
            <person name="Truchon A.R."/>
            <person name="Schepens W."/>
            <person name="Wilhelm S.W."/>
        </authorList>
    </citation>
    <scope>NUCLEOTIDE SEQUENCE [LARGE SCALE GENOMIC DNA]</scope>
    <source>
        <strain evidence="5 6">CCMP1851</strain>
    </source>
</reference>
<dbReference type="Pfam" id="PF01154">
    <property type="entry name" value="HMG_CoA_synt_N"/>
    <property type="match status" value="1"/>
</dbReference>
<organism evidence="5 6">
    <name type="scientific">Aureococcus anophagefferens</name>
    <name type="common">Harmful bloom alga</name>
    <dbReference type="NCBI Taxonomy" id="44056"/>
    <lineage>
        <taxon>Eukaryota</taxon>
        <taxon>Sar</taxon>
        <taxon>Stramenopiles</taxon>
        <taxon>Ochrophyta</taxon>
        <taxon>Pelagophyceae</taxon>
        <taxon>Pelagomonadales</taxon>
        <taxon>Pelagomonadaceae</taxon>
        <taxon>Aureococcus</taxon>
    </lineage>
</organism>
<dbReference type="PANTHER" id="PTHR43323">
    <property type="entry name" value="3-HYDROXY-3-METHYLGLUTARYL COENZYME A SYNTHASE"/>
    <property type="match status" value="1"/>
</dbReference>
<dbReference type="Proteomes" id="UP001363151">
    <property type="component" value="Unassembled WGS sequence"/>
</dbReference>
<keyword evidence="6" id="KW-1185">Reference proteome</keyword>
<feature type="domain" description="Hydroxymethylglutaryl-coenzyme A synthase C-terminal" evidence="4">
    <location>
        <begin position="62"/>
        <end position="283"/>
    </location>
</feature>
<dbReference type="Gene3D" id="3.40.47.10">
    <property type="match status" value="2"/>
</dbReference>
<accession>A0ABR1FXZ4</accession>
<evidence type="ECO:0000313" key="6">
    <source>
        <dbReference type="Proteomes" id="UP001363151"/>
    </source>
</evidence>
<comment type="similarity">
    <text evidence="1">Belongs to the thiolase-like superfamily. HMG-CoA synthase family.</text>
</comment>
<evidence type="ECO:0000256" key="1">
    <source>
        <dbReference type="ARBA" id="ARBA00007061"/>
    </source>
</evidence>
<gene>
    <name evidence="5" type="primary">HMGS1</name>
    <name evidence="5" type="ORF">SO694_00053157</name>
</gene>
<dbReference type="InterPro" id="IPR013528">
    <property type="entry name" value="HMG_CoA_synth_N"/>
</dbReference>
<dbReference type="Pfam" id="PF08540">
    <property type="entry name" value="HMG_CoA_synt_C"/>
    <property type="match status" value="1"/>
</dbReference>
<dbReference type="SUPFAM" id="SSF53901">
    <property type="entry name" value="Thiolase-like"/>
    <property type="match status" value="1"/>
</dbReference>
<name>A0ABR1FXZ4_AURAN</name>
<evidence type="ECO:0000259" key="4">
    <source>
        <dbReference type="Pfam" id="PF08540"/>
    </source>
</evidence>
<sequence>MATTERPANVGILAMEWYAPQTYVAQTSLEEQDGCGGKYVVGLGQEAMAFVDDREDIGSRKAPAATTLDAFDHCVFHAPYNKLVQKGFARLALGDDVLAGRVADPPAADWCAAGAAPYEASLADRGLDAALRKASAGAYDAKVAPATLIPKQIGNTYTASVFAGLLSLVADRGDALAGKRVLLFSYGSGSVATMYAFKGREADDAKFALGETRRVADVPARLAARAPCSAAHFARACDVRVERYGKPGYAPTGAAETDGAAPVPLAADAFALAAVDDKHIRSYVAPAN</sequence>
<dbReference type="PANTHER" id="PTHR43323:SF2">
    <property type="entry name" value="HYDROXYMETHYLGLUTARYL-COA SYNTHASE"/>
    <property type="match status" value="1"/>
</dbReference>
<dbReference type="InterPro" id="IPR016039">
    <property type="entry name" value="Thiolase-like"/>
</dbReference>
<evidence type="ECO:0000259" key="3">
    <source>
        <dbReference type="Pfam" id="PF01154"/>
    </source>
</evidence>
<protein>
    <submittedName>
        <fullName evidence="5">Hydroxymethylglutaryl-CoA synthase</fullName>
    </submittedName>
</protein>
<feature type="domain" description="Hydroxymethylglutaryl-coenzyme A synthase N-terminal" evidence="3">
    <location>
        <begin position="6"/>
        <end position="59"/>
    </location>
</feature>
<dbReference type="InterPro" id="IPR013746">
    <property type="entry name" value="HMG_CoA_synt_C_dom"/>
</dbReference>
<dbReference type="EMBL" id="JBBJCI010000206">
    <property type="protein sequence ID" value="KAK7241087.1"/>
    <property type="molecule type" value="Genomic_DNA"/>
</dbReference>
<comment type="caution">
    <text evidence="5">The sequence shown here is derived from an EMBL/GenBank/DDBJ whole genome shotgun (WGS) entry which is preliminary data.</text>
</comment>
<evidence type="ECO:0000256" key="2">
    <source>
        <dbReference type="ARBA" id="ARBA00022679"/>
    </source>
</evidence>
<evidence type="ECO:0000313" key="5">
    <source>
        <dbReference type="EMBL" id="KAK7241087.1"/>
    </source>
</evidence>